<evidence type="ECO:0000259" key="2">
    <source>
        <dbReference type="Pfam" id="PF01551"/>
    </source>
</evidence>
<dbReference type="AlphaFoldDB" id="A0A7D8A9S1"/>
<dbReference type="RefSeq" id="WP_182253888.1">
    <property type="nucleotide sequence ID" value="NZ_CP043732.1"/>
</dbReference>
<organism evidence="3 4">
    <name type="scientific">Microbacterium esteraromaticum</name>
    <dbReference type="NCBI Taxonomy" id="57043"/>
    <lineage>
        <taxon>Bacteria</taxon>
        <taxon>Bacillati</taxon>
        <taxon>Actinomycetota</taxon>
        <taxon>Actinomycetes</taxon>
        <taxon>Micrococcales</taxon>
        <taxon>Microbacteriaceae</taxon>
        <taxon>Microbacterium</taxon>
    </lineage>
</organism>
<dbReference type="Pfam" id="PF01551">
    <property type="entry name" value="Peptidase_M23"/>
    <property type="match status" value="1"/>
</dbReference>
<dbReference type="CDD" id="cd12797">
    <property type="entry name" value="M23_peptidase"/>
    <property type="match status" value="1"/>
</dbReference>
<dbReference type="PANTHER" id="PTHR21666:SF270">
    <property type="entry name" value="MUREIN HYDROLASE ACTIVATOR ENVC"/>
    <property type="match status" value="1"/>
</dbReference>
<dbReference type="InterPro" id="IPR050570">
    <property type="entry name" value="Cell_wall_metabolism_enzyme"/>
</dbReference>
<evidence type="ECO:0000256" key="1">
    <source>
        <dbReference type="SAM" id="SignalP"/>
    </source>
</evidence>
<dbReference type="Gene3D" id="2.70.70.10">
    <property type="entry name" value="Glucose Permease (Domain IIA)"/>
    <property type="match status" value="1"/>
</dbReference>
<reference evidence="3 4" key="1">
    <citation type="journal article" date="2020" name="Front. Microbiol.">
        <title>Design of Bacterial Strain-Specific qPCR Assays Using NGS Data and Publicly Available Resources and Its Application to Track Biocontrol Strains.</title>
        <authorList>
            <person name="Hernandez I."/>
            <person name="Sant C."/>
            <person name="Martinez R."/>
            <person name="Fernandez C."/>
        </authorList>
    </citation>
    <scope>NUCLEOTIDE SEQUENCE [LARGE SCALE GENOMIC DNA]</scope>
    <source>
        <strain evidence="3 4">B24</strain>
    </source>
</reference>
<dbReference type="GO" id="GO:0004222">
    <property type="term" value="F:metalloendopeptidase activity"/>
    <property type="evidence" value="ECO:0007669"/>
    <property type="project" value="TreeGrafter"/>
</dbReference>
<evidence type="ECO:0000313" key="4">
    <source>
        <dbReference type="Proteomes" id="UP000515708"/>
    </source>
</evidence>
<dbReference type="SUPFAM" id="SSF51261">
    <property type="entry name" value="Duplicated hybrid motif"/>
    <property type="match status" value="1"/>
</dbReference>
<name>A0A7D8A9S1_9MICO</name>
<dbReference type="InterPro" id="IPR016047">
    <property type="entry name" value="M23ase_b-sheet_dom"/>
</dbReference>
<sequence length="244" mass="24677">MRTVAILGAVCALVAGVALPALASSKPAPAEATTLQQMAFDDAQSLVVASEATSAPLERGTYSATTPDEIAKKKAEEAAKERAAAAAAAARVASSTQGGGRLSDADLRLVAAGSGAVRYPLPQGSYYVSRTLSGSHNGADMVAPAGTPIFAATGGVVRVSSESYFGYGVAVVIDSVVGGKRVSTLYAHMTNGTRAVQAGQTVEPGQFIGKVGNTGRSYGAHLHFEVKVNGSLVEPIGWLRANAG</sequence>
<dbReference type="Proteomes" id="UP000515708">
    <property type="component" value="Chromosome"/>
</dbReference>
<feature type="domain" description="M23ase beta-sheet core" evidence="2">
    <location>
        <begin position="135"/>
        <end position="235"/>
    </location>
</feature>
<dbReference type="EMBL" id="CP043732">
    <property type="protein sequence ID" value="QMU95984.1"/>
    <property type="molecule type" value="Genomic_DNA"/>
</dbReference>
<accession>A0A7D8A9S1</accession>
<dbReference type="PANTHER" id="PTHR21666">
    <property type="entry name" value="PEPTIDASE-RELATED"/>
    <property type="match status" value="1"/>
</dbReference>
<feature type="signal peptide" evidence="1">
    <location>
        <begin position="1"/>
        <end position="23"/>
    </location>
</feature>
<evidence type="ECO:0000313" key="3">
    <source>
        <dbReference type="EMBL" id="QMU95984.1"/>
    </source>
</evidence>
<gene>
    <name evidence="3" type="ORF">FVO59_01310</name>
</gene>
<dbReference type="InterPro" id="IPR011055">
    <property type="entry name" value="Dup_hybrid_motif"/>
</dbReference>
<protein>
    <submittedName>
        <fullName evidence="3">M23 family metallopeptidase</fullName>
    </submittedName>
</protein>
<feature type="chain" id="PRO_5028109242" evidence="1">
    <location>
        <begin position="24"/>
        <end position="244"/>
    </location>
</feature>
<keyword evidence="1" id="KW-0732">Signal</keyword>
<proteinExistence type="predicted"/>